<organism evidence="1">
    <name type="scientific">Capnocytophaga gingivalis</name>
    <dbReference type="NCBI Taxonomy" id="1017"/>
    <lineage>
        <taxon>Bacteria</taxon>
        <taxon>Pseudomonadati</taxon>
        <taxon>Bacteroidota</taxon>
        <taxon>Flavobacteriia</taxon>
        <taxon>Flavobacteriales</taxon>
        <taxon>Flavobacteriaceae</taxon>
        <taxon>Capnocytophaga</taxon>
    </lineage>
</organism>
<evidence type="ECO:0008006" key="2">
    <source>
        <dbReference type="Google" id="ProtNLM"/>
    </source>
</evidence>
<accession>A0A250FQF0</accession>
<dbReference type="KEGG" id="cgh:CGC50_09165"/>
<dbReference type="Proteomes" id="UP000217250">
    <property type="component" value="Chromosome"/>
</dbReference>
<dbReference type="EMBL" id="CP022386">
    <property type="protein sequence ID" value="ATA87313.1"/>
    <property type="molecule type" value="Genomic_DNA"/>
</dbReference>
<dbReference type="Pfam" id="PF14135">
    <property type="entry name" value="DUF4302"/>
    <property type="match status" value="1"/>
</dbReference>
<sequence>MKSLKKILHVLIIIDCNMKKYIIASLALLFLTACEYKEDPVFDQNPKERILSSLQNTRKLLEGHDGYWLLTYYPEDYQEGFWVYPYLSTLFPSTINFPKYHRSLGGYNFILKFSEGKVTASSEVVPTNREETTYYSYNISEFPILSFNTKGNIIHHFFSSTTNYHDARGGEVDFFIDKVEKETFTLRGKRNGNIMTLSKLTTDRETFLNKIRENRDKLLGKGLSPISIGGTQVKLELFPTTRQIAFLYENDTKYQQQAFIVTEKGIKFYEPVSINNVTLSELYFNEDKTALVSPDGNFSSALVPSPLTITNSTVISFEDSKASPYLIEKYEAAKGWAENIFSWGTLSKKVKLVPMTGNEGENATGIEIVETTQDGSGWSGYYLVDFVGVAGAPTQVKFLSKGPQDSKENYLYFFKDPAIWLAEILVRSAPYTVENHSSEYYRLVSVGDANVWFLVKK</sequence>
<reference evidence="1" key="1">
    <citation type="journal article" date="2017" name="Genome Announc.">
        <title>Twelve Complete Reference Genomes of Clinical Isolates in the Capnocytophaga Genus.</title>
        <authorList>
            <person name="Villarma A."/>
            <person name="Gulvik C.A."/>
            <person name="Rowe L.A."/>
            <person name="Sheth M."/>
            <person name="Juieng P."/>
            <person name="Nicholson A.C."/>
            <person name="Loparev V.N."/>
            <person name="McQuiston J.R."/>
        </authorList>
    </citation>
    <scope>NUCLEOTIDE SEQUENCE</scope>
    <source>
        <strain evidence="1">H1496</strain>
    </source>
</reference>
<proteinExistence type="predicted"/>
<protein>
    <recommendedName>
        <fullName evidence="2">DUF4302 domain-containing protein</fullName>
    </recommendedName>
</protein>
<evidence type="ECO:0000313" key="1">
    <source>
        <dbReference type="EMBL" id="ATA87313.1"/>
    </source>
</evidence>
<dbReference type="InterPro" id="IPR025396">
    <property type="entry name" value="DUF4302"/>
</dbReference>
<dbReference type="PROSITE" id="PS51257">
    <property type="entry name" value="PROKAR_LIPOPROTEIN"/>
    <property type="match status" value="1"/>
</dbReference>
<gene>
    <name evidence="1" type="ORF">CGC50_09165</name>
</gene>
<name>A0A250FQF0_9FLAO</name>
<dbReference type="AlphaFoldDB" id="A0A250FQF0"/>